<evidence type="ECO:0000256" key="2">
    <source>
        <dbReference type="SAM" id="Phobius"/>
    </source>
</evidence>
<protein>
    <submittedName>
        <fullName evidence="3">ABC transporter permease</fullName>
    </submittedName>
</protein>
<organism evidence="3 4">
    <name type="scientific">Brasilonema bromeliae SPC951</name>
    <dbReference type="NCBI Taxonomy" id="385972"/>
    <lineage>
        <taxon>Bacteria</taxon>
        <taxon>Bacillati</taxon>
        <taxon>Cyanobacteriota</taxon>
        <taxon>Cyanophyceae</taxon>
        <taxon>Nostocales</taxon>
        <taxon>Scytonemataceae</taxon>
        <taxon>Brasilonema</taxon>
        <taxon>Bromeliae group (in: Brasilonema)</taxon>
    </lineage>
</organism>
<sequence length="140" mass="15853">MGQKLIIIIATAILLITGVLLGYVLSQLVLGYLTPNLLTLLGTFSLIIIFGTLYYVLFWEFRRQQAQTSPAARRRPSRREQQREPDANLKNRLISLAGDATVAQRLVDQAKQDFPGMPENWYWERAIADLERDNPPAPTA</sequence>
<dbReference type="Proteomes" id="UP000718564">
    <property type="component" value="Unassembled WGS sequence"/>
</dbReference>
<keyword evidence="2" id="KW-1133">Transmembrane helix</keyword>
<name>A0ABX1PCD6_9CYAN</name>
<dbReference type="RefSeq" id="WP_048867005.1">
    <property type="nucleotide sequence ID" value="NZ_CAWPJE010000211.1"/>
</dbReference>
<reference evidence="3 4" key="1">
    <citation type="submission" date="2018-06" db="EMBL/GenBank/DDBJ databases">
        <title>Comparative genomics of Brasilonema spp. strains.</title>
        <authorList>
            <person name="Alvarenga D.O."/>
            <person name="Fiore M.F."/>
            <person name="Varani A.M."/>
        </authorList>
    </citation>
    <scope>NUCLEOTIDE SEQUENCE [LARGE SCALE GENOMIC DNA]</scope>
    <source>
        <strain evidence="3 4">SPC951</strain>
    </source>
</reference>
<evidence type="ECO:0000256" key="1">
    <source>
        <dbReference type="SAM" id="MobiDB-lite"/>
    </source>
</evidence>
<keyword evidence="4" id="KW-1185">Reference proteome</keyword>
<feature type="transmembrane region" description="Helical" evidence="2">
    <location>
        <begin position="37"/>
        <end position="57"/>
    </location>
</feature>
<keyword evidence="2" id="KW-0812">Transmembrane</keyword>
<feature type="transmembrane region" description="Helical" evidence="2">
    <location>
        <begin position="5"/>
        <end position="25"/>
    </location>
</feature>
<accession>A0ABX1PCD6</accession>
<evidence type="ECO:0000313" key="4">
    <source>
        <dbReference type="Proteomes" id="UP000718564"/>
    </source>
</evidence>
<gene>
    <name evidence="3" type="ORF">DP116_22250</name>
</gene>
<feature type="region of interest" description="Disordered" evidence="1">
    <location>
        <begin position="65"/>
        <end position="86"/>
    </location>
</feature>
<comment type="caution">
    <text evidence="3">The sequence shown here is derived from an EMBL/GenBank/DDBJ whole genome shotgun (WGS) entry which is preliminary data.</text>
</comment>
<proteinExistence type="predicted"/>
<evidence type="ECO:0000313" key="3">
    <source>
        <dbReference type="EMBL" id="NMG22026.1"/>
    </source>
</evidence>
<keyword evidence="2" id="KW-0472">Membrane</keyword>
<dbReference type="EMBL" id="QMEB01000214">
    <property type="protein sequence ID" value="NMG22026.1"/>
    <property type="molecule type" value="Genomic_DNA"/>
</dbReference>